<gene>
    <name evidence="2" type="ORF">GGU10DRAFT_382191</name>
</gene>
<accession>A0AA38NIT4</accession>
<dbReference type="AlphaFoldDB" id="A0AA38NIT4"/>
<feature type="compositionally biased region" description="Basic and acidic residues" evidence="1">
    <location>
        <begin position="111"/>
        <end position="125"/>
    </location>
</feature>
<proteinExistence type="predicted"/>
<evidence type="ECO:0000313" key="3">
    <source>
        <dbReference type="Proteomes" id="UP001163798"/>
    </source>
</evidence>
<feature type="compositionally biased region" description="Polar residues" evidence="1">
    <location>
        <begin position="96"/>
        <end position="110"/>
    </location>
</feature>
<feature type="region of interest" description="Disordered" evidence="1">
    <location>
        <begin position="86"/>
        <end position="128"/>
    </location>
</feature>
<name>A0AA38NIT4_9AGAR</name>
<reference evidence="2" key="1">
    <citation type="submission" date="2022-08" db="EMBL/GenBank/DDBJ databases">
        <authorList>
            <consortium name="DOE Joint Genome Institute"/>
            <person name="Min B."/>
            <person name="Riley R."/>
            <person name="Sierra-Patev S."/>
            <person name="Naranjo-Ortiz M."/>
            <person name="Looney B."/>
            <person name="Konkel Z."/>
            <person name="Slot J.C."/>
            <person name="Sakamoto Y."/>
            <person name="Steenwyk J.L."/>
            <person name="Rokas A."/>
            <person name="Carro J."/>
            <person name="Camarero S."/>
            <person name="Ferreira P."/>
            <person name="Molpeceres G."/>
            <person name="Ruiz-Duenas F.J."/>
            <person name="Serrano A."/>
            <person name="Henrissat B."/>
            <person name="Drula E."/>
            <person name="Hughes K.W."/>
            <person name="Mata J.L."/>
            <person name="Ishikawa N.K."/>
            <person name="Vargas-Isla R."/>
            <person name="Ushijima S."/>
            <person name="Smith C.A."/>
            <person name="Ahrendt S."/>
            <person name="Andreopoulos W."/>
            <person name="He G."/>
            <person name="Labutti K."/>
            <person name="Lipzen A."/>
            <person name="Ng V."/>
            <person name="Sandor L."/>
            <person name="Barry K."/>
            <person name="Martinez A.T."/>
            <person name="Xiao Y."/>
            <person name="Gibbons J.G."/>
            <person name="Terashima K."/>
            <person name="Hibbett D.S."/>
            <person name="Grigoriev I.V."/>
        </authorList>
    </citation>
    <scope>NUCLEOTIDE SEQUENCE</scope>
    <source>
        <strain evidence="2">TFB10291</strain>
    </source>
</reference>
<dbReference type="Proteomes" id="UP001163798">
    <property type="component" value="Unassembled WGS sequence"/>
</dbReference>
<protein>
    <submittedName>
        <fullName evidence="2">Uncharacterized protein</fullName>
    </submittedName>
</protein>
<evidence type="ECO:0000313" key="2">
    <source>
        <dbReference type="EMBL" id="KAJ3779599.1"/>
    </source>
</evidence>
<comment type="caution">
    <text evidence="2">The sequence shown here is derived from an EMBL/GenBank/DDBJ whole genome shotgun (WGS) entry which is preliminary data.</text>
</comment>
<dbReference type="EMBL" id="MU794553">
    <property type="protein sequence ID" value="KAJ3779599.1"/>
    <property type="molecule type" value="Genomic_DNA"/>
</dbReference>
<sequence>MAGGFGARWNRSKRVQSGLVYFEGRQTSPDWTRLLRGPPNESRVDSLASRTAKRVQIGLVCFEGGQTSPDWTRLLRGRPNESRLDSFGVGRLSGFEGSQTSRFEGGQTSPERTRLLRGRPNESRADSFGVGRLSGWQAGLARGGIAANESGIDSFALLGVERGQTSPERTRLVSGD</sequence>
<evidence type="ECO:0000256" key="1">
    <source>
        <dbReference type="SAM" id="MobiDB-lite"/>
    </source>
</evidence>
<organism evidence="2 3">
    <name type="scientific">Lentinula aff. detonsa</name>
    <dbReference type="NCBI Taxonomy" id="2804958"/>
    <lineage>
        <taxon>Eukaryota</taxon>
        <taxon>Fungi</taxon>
        <taxon>Dikarya</taxon>
        <taxon>Basidiomycota</taxon>
        <taxon>Agaricomycotina</taxon>
        <taxon>Agaricomycetes</taxon>
        <taxon>Agaricomycetidae</taxon>
        <taxon>Agaricales</taxon>
        <taxon>Marasmiineae</taxon>
        <taxon>Omphalotaceae</taxon>
        <taxon>Lentinula</taxon>
    </lineage>
</organism>
<keyword evidence="3" id="KW-1185">Reference proteome</keyword>